<proteinExistence type="predicted"/>
<reference evidence="1 2" key="1">
    <citation type="submission" date="2018-08" db="EMBL/GenBank/DDBJ databases">
        <title>The draft genome squence of Brumimicrobium sp. N62.</title>
        <authorList>
            <person name="Du Z.-J."/>
            <person name="Luo H.-R."/>
        </authorList>
    </citation>
    <scope>NUCLEOTIDE SEQUENCE [LARGE SCALE GENOMIC DNA]</scope>
    <source>
        <strain evidence="1 2">N62</strain>
    </source>
</reference>
<evidence type="ECO:0008006" key="3">
    <source>
        <dbReference type="Google" id="ProtNLM"/>
    </source>
</evidence>
<keyword evidence="2" id="KW-1185">Reference proteome</keyword>
<gene>
    <name evidence="1" type="ORF">DXU93_12115</name>
</gene>
<comment type="caution">
    <text evidence="1">The sequence shown here is derived from an EMBL/GenBank/DDBJ whole genome shotgun (WGS) entry which is preliminary data.</text>
</comment>
<protein>
    <recommendedName>
        <fullName evidence="3">Carboxypeptidase regulatory-like domain-containing protein</fullName>
    </recommendedName>
</protein>
<evidence type="ECO:0000313" key="2">
    <source>
        <dbReference type="Proteomes" id="UP000257127"/>
    </source>
</evidence>
<dbReference type="Proteomes" id="UP000257127">
    <property type="component" value="Unassembled WGS sequence"/>
</dbReference>
<dbReference type="AlphaFoldDB" id="A0A3E1EVB6"/>
<sequence length="145" mass="16177">MEMTIIESLPFFFVEYQPFGFLNRLEGKSNIFKLLNMKLAKYYTIKLATFSIASVLFLSCECRQEASGIILDKNTNEPIDSVIVRGEEGMDGEVYSAEDGSYAIDGGMTGAVKGCPDSKVSFSKEGYETMYVTNPNEKTIYLVPE</sequence>
<name>A0A3E1EVB6_9FLAO</name>
<organism evidence="1 2">
    <name type="scientific">Brumimicrobium aurantiacum</name>
    <dbReference type="NCBI Taxonomy" id="1737063"/>
    <lineage>
        <taxon>Bacteria</taxon>
        <taxon>Pseudomonadati</taxon>
        <taxon>Bacteroidota</taxon>
        <taxon>Flavobacteriia</taxon>
        <taxon>Flavobacteriales</taxon>
        <taxon>Crocinitomicaceae</taxon>
        <taxon>Brumimicrobium</taxon>
    </lineage>
</organism>
<accession>A0A3E1EVB6</accession>
<dbReference type="EMBL" id="QURB01000008">
    <property type="protein sequence ID" value="RFC53506.1"/>
    <property type="molecule type" value="Genomic_DNA"/>
</dbReference>
<evidence type="ECO:0000313" key="1">
    <source>
        <dbReference type="EMBL" id="RFC53506.1"/>
    </source>
</evidence>